<evidence type="ECO:0000313" key="2">
    <source>
        <dbReference type="Proteomes" id="UP000044026"/>
    </source>
</evidence>
<accession>A0A0B7HNK0</accession>
<sequence length="204" mass="22677">MNKNSNTPTPNKRTEVIRLFAILIPTSFVLFFGWLGLVILFGKMGLELSAERVLLGVIALMIGVGWAWLSLKGRMPLQEGETLSSPPPPARNLIEKLMRGLFLLVGIVVYVAVAMMPDAMTSSFLRIFSFGRVGDTLGMLALLGMLLVAGVFYLIATIKNKLLPHKKSLEESPYAHWYLMAMLNWVMFFVIIALAMLGIEITMK</sequence>
<evidence type="ECO:0000313" key="1">
    <source>
        <dbReference type="EMBL" id="CEN39522.1"/>
    </source>
</evidence>
<name>A0A0B7HNK0_9FLAO</name>
<gene>
    <name evidence="1" type="ORF">CCAN12_760087</name>
</gene>
<protein>
    <submittedName>
        <fullName evidence="1">Uncharacterized protein</fullName>
    </submittedName>
</protein>
<dbReference type="GeneID" id="69580638"/>
<dbReference type="AlphaFoldDB" id="A0A0B7HNK0"/>
<organism evidence="1 2">
    <name type="scientific">Capnocytophaga canimorsus</name>
    <dbReference type="NCBI Taxonomy" id="28188"/>
    <lineage>
        <taxon>Bacteria</taxon>
        <taxon>Pseudomonadati</taxon>
        <taxon>Bacteroidota</taxon>
        <taxon>Flavobacteriia</taxon>
        <taxon>Flavobacteriales</taxon>
        <taxon>Flavobacteriaceae</taxon>
        <taxon>Capnocytophaga</taxon>
    </lineage>
</organism>
<proteinExistence type="predicted"/>
<dbReference type="Proteomes" id="UP000044026">
    <property type="component" value="Unassembled WGS sequence"/>
</dbReference>
<dbReference type="RefSeq" id="WP_042001401.1">
    <property type="nucleotide sequence ID" value="NZ_BOQI01000003.1"/>
</dbReference>
<dbReference type="EMBL" id="CDOE01000074">
    <property type="protein sequence ID" value="CEN39522.1"/>
    <property type="molecule type" value="Genomic_DNA"/>
</dbReference>
<reference evidence="1 2" key="1">
    <citation type="submission" date="2015-01" db="EMBL/GenBank/DDBJ databases">
        <authorList>
            <person name="Xiang T."/>
            <person name="Song Y."/>
            <person name="Huang L."/>
            <person name="Wang B."/>
            <person name="Wu P."/>
        </authorList>
    </citation>
    <scope>NUCLEOTIDE SEQUENCE [LARGE SCALE GENOMIC DNA]</scope>
    <source>
        <strain evidence="1 2">Cc12</strain>
    </source>
</reference>